<evidence type="ECO:0000256" key="1">
    <source>
        <dbReference type="SAM" id="SignalP"/>
    </source>
</evidence>
<sequence>MYRILLLLLLIPNFAYSESAVSDCTFKGKKLFGRIQFVSSMPDIRVRSVSAASDLRVQTVTHVPSQCGEWQIVKSFPDFRVQIDSNATDFTVQFVDSFPGVGP</sequence>
<dbReference type="Proteomes" id="UP000012118">
    <property type="component" value="Unassembled WGS sequence"/>
</dbReference>
<evidence type="ECO:0000313" key="4">
    <source>
        <dbReference type="Proteomes" id="UP000012118"/>
    </source>
</evidence>
<reference evidence="3 4" key="1">
    <citation type="submission" date="2013-01" db="EMBL/GenBank/DDBJ databases">
        <authorList>
            <person name="Harkins D.M."/>
            <person name="Durkin A.S."/>
            <person name="Brinkac L.M."/>
            <person name="Haft D.H."/>
            <person name="Selengut J.D."/>
            <person name="Sanka R."/>
            <person name="DePew J."/>
            <person name="Purushe J."/>
            <person name="Chanthongthip A."/>
            <person name="Lattana O."/>
            <person name="Phetsouvanh R."/>
            <person name="Newton P.N."/>
            <person name="Vinetz J.M."/>
            <person name="Sutton G.G."/>
            <person name="Nierman W.C."/>
            <person name="Fouts D.E."/>
        </authorList>
    </citation>
    <scope>NUCLEOTIDE SEQUENCE [LARGE SCALE GENOMIC DNA]</scope>
    <source>
        <strain evidence="3 4">UI 13098</strain>
    </source>
</reference>
<keyword evidence="4" id="KW-1185">Reference proteome</keyword>
<dbReference type="InterPro" id="IPR046148">
    <property type="entry name" value="Septknot"/>
</dbReference>
<comment type="caution">
    <text evidence="3">The sequence shown here is derived from an EMBL/GenBank/DDBJ whole genome shotgun (WGS) entry which is preliminary data.</text>
</comment>
<proteinExistence type="predicted"/>
<keyword evidence="1" id="KW-0732">Signal</keyword>
<gene>
    <name evidence="3" type="ORF">LEP1GSC108_3252</name>
</gene>
<dbReference type="AlphaFoldDB" id="M6Q6W4"/>
<evidence type="ECO:0000259" key="2">
    <source>
        <dbReference type="Pfam" id="PF19647"/>
    </source>
</evidence>
<accession>M6Q6W4</accession>
<feature type="chain" id="PRO_5004078112" description="7(1) septoil knot domain-containing protein" evidence="1">
    <location>
        <begin position="18"/>
        <end position="103"/>
    </location>
</feature>
<dbReference type="EMBL" id="AHNU02000034">
    <property type="protein sequence ID" value="EMN91361.1"/>
    <property type="molecule type" value="Genomic_DNA"/>
</dbReference>
<name>M6Q6W4_9LEPT</name>
<dbReference type="RefSeq" id="WP_004502843.1">
    <property type="nucleotide sequence ID" value="NZ_AHNU02000034.1"/>
</dbReference>
<dbReference type="Pfam" id="PF19647">
    <property type="entry name" value="Septknot"/>
    <property type="match status" value="1"/>
</dbReference>
<evidence type="ECO:0000313" key="3">
    <source>
        <dbReference type="EMBL" id="EMN91361.1"/>
    </source>
</evidence>
<feature type="domain" description="7(1) septoil knot" evidence="2">
    <location>
        <begin position="28"/>
        <end position="101"/>
    </location>
</feature>
<feature type="signal peptide" evidence="1">
    <location>
        <begin position="1"/>
        <end position="17"/>
    </location>
</feature>
<protein>
    <recommendedName>
        <fullName evidence="2">7(1) septoil knot domain-containing protein</fullName>
    </recommendedName>
</protein>
<organism evidence="3 4">
    <name type="scientific">Leptospira weilii str. UI 13098</name>
    <dbReference type="NCBI Taxonomy" id="1088542"/>
    <lineage>
        <taxon>Bacteria</taxon>
        <taxon>Pseudomonadati</taxon>
        <taxon>Spirochaetota</taxon>
        <taxon>Spirochaetia</taxon>
        <taxon>Leptospirales</taxon>
        <taxon>Leptospiraceae</taxon>
        <taxon>Leptospira</taxon>
    </lineage>
</organism>